<sequence>MKSELTCTRHALTMESGFEPKTLPSQNLDPTTAHHRTIHLALLHKFCLYNNPLYLICREGNDIEQQYTTQKHVHLQQVGFFFISACHDKLDVETLQQTSCKVTKHNRPTHLQNKFAVKLL</sequence>
<dbReference type="AlphaFoldDB" id="A0A4Y2U3D7"/>
<organism evidence="1 2">
    <name type="scientific">Araneus ventricosus</name>
    <name type="common">Orbweaver spider</name>
    <name type="synonym">Epeira ventricosa</name>
    <dbReference type="NCBI Taxonomy" id="182803"/>
    <lineage>
        <taxon>Eukaryota</taxon>
        <taxon>Metazoa</taxon>
        <taxon>Ecdysozoa</taxon>
        <taxon>Arthropoda</taxon>
        <taxon>Chelicerata</taxon>
        <taxon>Arachnida</taxon>
        <taxon>Araneae</taxon>
        <taxon>Araneomorphae</taxon>
        <taxon>Entelegynae</taxon>
        <taxon>Araneoidea</taxon>
        <taxon>Araneidae</taxon>
        <taxon>Araneus</taxon>
    </lineage>
</organism>
<protein>
    <submittedName>
        <fullName evidence="1">Uncharacterized protein</fullName>
    </submittedName>
</protein>
<dbReference type="EMBL" id="BGPR01033255">
    <property type="protein sequence ID" value="GBO07122.1"/>
    <property type="molecule type" value="Genomic_DNA"/>
</dbReference>
<reference evidence="1 2" key="1">
    <citation type="journal article" date="2019" name="Sci. Rep.">
        <title>Orb-weaving spider Araneus ventricosus genome elucidates the spidroin gene catalogue.</title>
        <authorList>
            <person name="Kono N."/>
            <person name="Nakamura H."/>
            <person name="Ohtoshi R."/>
            <person name="Moran D.A.P."/>
            <person name="Shinohara A."/>
            <person name="Yoshida Y."/>
            <person name="Fujiwara M."/>
            <person name="Mori M."/>
            <person name="Tomita M."/>
            <person name="Arakawa K."/>
        </authorList>
    </citation>
    <scope>NUCLEOTIDE SEQUENCE [LARGE SCALE GENOMIC DNA]</scope>
</reference>
<dbReference type="Proteomes" id="UP000499080">
    <property type="component" value="Unassembled WGS sequence"/>
</dbReference>
<accession>A0A4Y2U3D7</accession>
<keyword evidence="2" id="KW-1185">Reference proteome</keyword>
<gene>
    <name evidence="1" type="ORF">AVEN_245594_1</name>
</gene>
<name>A0A4Y2U3D7_ARAVE</name>
<comment type="caution">
    <text evidence="1">The sequence shown here is derived from an EMBL/GenBank/DDBJ whole genome shotgun (WGS) entry which is preliminary data.</text>
</comment>
<proteinExistence type="predicted"/>
<evidence type="ECO:0000313" key="2">
    <source>
        <dbReference type="Proteomes" id="UP000499080"/>
    </source>
</evidence>
<evidence type="ECO:0000313" key="1">
    <source>
        <dbReference type="EMBL" id="GBO07122.1"/>
    </source>
</evidence>